<comment type="caution">
    <text evidence="1">The sequence shown here is derived from an EMBL/GenBank/DDBJ whole genome shotgun (WGS) entry which is preliminary data.</text>
</comment>
<dbReference type="PATRIC" id="fig|1359153.3.peg.629"/>
<dbReference type="Proteomes" id="UP000033385">
    <property type="component" value="Unassembled WGS sequence"/>
</dbReference>
<proteinExistence type="predicted"/>
<evidence type="ECO:0000313" key="2">
    <source>
        <dbReference type="Proteomes" id="UP000033385"/>
    </source>
</evidence>
<gene>
    <name evidence="1" type="ORF">APHNP_0617</name>
</gene>
<protein>
    <submittedName>
        <fullName evidence="1">Putative peptidase domain protein</fullName>
    </submittedName>
</protein>
<reference evidence="1 2" key="1">
    <citation type="submission" date="2015-01" db="EMBL/GenBank/DDBJ databases">
        <title>Genome Sequencing of Rickettsiales.</title>
        <authorList>
            <person name="Daugherty S.C."/>
            <person name="Su Q."/>
            <person name="Abolude K."/>
            <person name="Beier-Sexton M."/>
            <person name="Carlyon J.A."/>
            <person name="Carter R."/>
            <person name="Day N.P."/>
            <person name="Dumler S.J."/>
            <person name="Dyachenko V."/>
            <person name="Godinez A."/>
            <person name="Kurtti T.J."/>
            <person name="Lichay M."/>
            <person name="Mullins K.E."/>
            <person name="Ott S."/>
            <person name="Pappas-Brown V."/>
            <person name="Paris D.H."/>
            <person name="Patel P."/>
            <person name="Richards A.L."/>
            <person name="Sadzewicz L."/>
            <person name="Sears K."/>
            <person name="Seidman D."/>
            <person name="Sengamalay N."/>
            <person name="Stenos J."/>
            <person name="Tallon L.J."/>
            <person name="Vincent G."/>
            <person name="Fraser C.M."/>
            <person name="Munderloh U."/>
            <person name="Dunning-Hotopp J.C."/>
        </authorList>
    </citation>
    <scope>NUCLEOTIDE SEQUENCE [LARGE SCALE GENOMIC DNA]</scope>
    <source>
        <strain evidence="1 2">ApNP</strain>
    </source>
</reference>
<sequence length="37" mass="4239">MGDEIDDALGEAFDKECLGQGIRVIWIPMLRYFELPP</sequence>
<dbReference type="EMBL" id="LANW01000001">
    <property type="protein sequence ID" value="KJV66982.1"/>
    <property type="molecule type" value="Genomic_DNA"/>
</dbReference>
<evidence type="ECO:0000313" key="1">
    <source>
        <dbReference type="EMBL" id="KJV66982.1"/>
    </source>
</evidence>
<dbReference type="AlphaFoldDB" id="A0A0F3NGZ1"/>
<organism evidence="1 2">
    <name type="scientific">Anaplasma phagocytophilum str. ApNP</name>
    <dbReference type="NCBI Taxonomy" id="1359153"/>
    <lineage>
        <taxon>Bacteria</taxon>
        <taxon>Pseudomonadati</taxon>
        <taxon>Pseudomonadota</taxon>
        <taxon>Alphaproteobacteria</taxon>
        <taxon>Rickettsiales</taxon>
        <taxon>Anaplasmataceae</taxon>
        <taxon>Anaplasma</taxon>
        <taxon>phagocytophilum group</taxon>
    </lineage>
</organism>
<name>A0A0F3NGZ1_ANAPH</name>
<accession>A0A0F3NGZ1</accession>